<dbReference type="PANTHER" id="PTHR13780:SF35">
    <property type="entry name" value="LD22662P"/>
    <property type="match status" value="1"/>
</dbReference>
<dbReference type="HOGENOM" id="CLU_021740_3_0_1"/>
<comment type="subunit">
    <text evidence="4">AMPK is a heterotrimer of an alpha catalytic subunit (PRKAA1 or PRKAA2), a beta (PRKAB1 or PRKAB2) and a gamma non-catalytic subunits (PRKAG1, PRKAG2 or PRKAG3). Interacts with FNIP1 and FNIP2.</text>
</comment>
<dbReference type="GO" id="GO:0043609">
    <property type="term" value="P:regulation of carbon utilization"/>
    <property type="evidence" value="ECO:0000318"/>
    <property type="project" value="GO_Central"/>
</dbReference>
<dbReference type="GO" id="GO:0016208">
    <property type="term" value="F:AMP binding"/>
    <property type="evidence" value="ECO:0000318"/>
    <property type="project" value="GO_Central"/>
</dbReference>
<accession>T1EKF3</accession>
<dbReference type="Gene3D" id="3.10.580.10">
    <property type="entry name" value="CBS-domain"/>
    <property type="match status" value="2"/>
</dbReference>
<evidence type="ECO:0000259" key="6">
    <source>
        <dbReference type="PROSITE" id="PS51371"/>
    </source>
</evidence>
<dbReference type="GO" id="GO:0045722">
    <property type="term" value="P:positive regulation of gluconeogenesis"/>
    <property type="evidence" value="ECO:0000318"/>
    <property type="project" value="GO_Central"/>
</dbReference>
<dbReference type="RefSeq" id="XP_009016848.1">
    <property type="nucleotide sequence ID" value="XM_009018600.1"/>
</dbReference>
<dbReference type="Pfam" id="PF00571">
    <property type="entry name" value="CBS"/>
    <property type="match status" value="3"/>
</dbReference>
<organism evidence="8 9">
    <name type="scientific">Helobdella robusta</name>
    <name type="common">Californian leech</name>
    <dbReference type="NCBI Taxonomy" id="6412"/>
    <lineage>
        <taxon>Eukaryota</taxon>
        <taxon>Metazoa</taxon>
        <taxon>Spiralia</taxon>
        <taxon>Lophotrochozoa</taxon>
        <taxon>Annelida</taxon>
        <taxon>Clitellata</taxon>
        <taxon>Hirudinea</taxon>
        <taxon>Rhynchobdellida</taxon>
        <taxon>Glossiphoniidae</taxon>
        <taxon>Helobdella</taxon>
    </lineage>
</organism>
<dbReference type="EMBL" id="AMQM01003969">
    <property type="status" value="NOT_ANNOTATED_CDS"/>
    <property type="molecule type" value="Genomic_DNA"/>
</dbReference>
<dbReference type="GO" id="GO:0031588">
    <property type="term" value="C:nucleotide-activated protein kinase complex"/>
    <property type="evidence" value="ECO:0000318"/>
    <property type="project" value="GO_Central"/>
</dbReference>
<evidence type="ECO:0000313" key="7">
    <source>
        <dbReference type="EMBL" id="ESO04915.1"/>
    </source>
</evidence>
<evidence type="ECO:0000256" key="3">
    <source>
        <dbReference type="ARBA" id="ARBA00023122"/>
    </source>
</evidence>
<feature type="domain" description="CBS" evidence="6">
    <location>
        <begin position="92"/>
        <end position="159"/>
    </location>
</feature>
<keyword evidence="3 5" id="KW-0129">CBS domain</keyword>
<dbReference type="PANTHER" id="PTHR13780">
    <property type="entry name" value="AMP-ACTIVATED PROTEIN KINASE, GAMMA REGULATORY SUBUNIT"/>
    <property type="match status" value="1"/>
</dbReference>
<dbReference type="CDD" id="cd04618">
    <property type="entry name" value="CBS_euAMPK_gamma-like_repeat1"/>
    <property type="match status" value="1"/>
</dbReference>
<dbReference type="CTD" id="20197053"/>
<dbReference type="InterPro" id="IPR000644">
    <property type="entry name" value="CBS_dom"/>
</dbReference>
<evidence type="ECO:0000256" key="4">
    <source>
        <dbReference type="ARBA" id="ARBA00025878"/>
    </source>
</evidence>
<dbReference type="GO" id="GO:0042149">
    <property type="term" value="P:cellular response to glucose starvation"/>
    <property type="evidence" value="ECO:0000318"/>
    <property type="project" value="GO_Central"/>
</dbReference>
<evidence type="ECO:0000256" key="2">
    <source>
        <dbReference type="ARBA" id="ARBA00022737"/>
    </source>
</evidence>
<dbReference type="KEGG" id="hro:HELRODRAFT_150377"/>
<dbReference type="SMART" id="SM00116">
    <property type="entry name" value="CBS"/>
    <property type="match status" value="4"/>
</dbReference>
<dbReference type="GO" id="GO:0005737">
    <property type="term" value="C:cytoplasm"/>
    <property type="evidence" value="ECO:0000318"/>
    <property type="project" value="GO_Central"/>
</dbReference>
<dbReference type="EnsemblMetazoa" id="HelroT150377">
    <property type="protein sequence ID" value="HelroP150377"/>
    <property type="gene ID" value="HelroG150377"/>
</dbReference>
<evidence type="ECO:0000256" key="1">
    <source>
        <dbReference type="ARBA" id="ARBA00006750"/>
    </source>
</evidence>
<sequence length="293" mass="33834">YVKFLKAHPCYDVMPTSTKLVILDTQLSVKKAFHALNDNRIHAAPLWDTTKQDFIGLLTITHFIQVLLRCYKDNMILANPQQQQQQQQLQQQQQQPTFMTYSEPKDSMYDVVMRLLSNKIHRVPIVDTLAGNILYMLTLKRILRYLYLFFSHYNLPHPSFMKQTLAETNIGTYQNLAMIRTGSKLIEALEMMMERRVSALPIVDEGMKLVGMFNKSLLMCLESEEAYADLDIPIGLIFNEKVGITLEMTKTCMKCERMDVIIERMVKGEVHRLVVVDVFGRVDGILSCSDVMK</sequence>
<reference evidence="8" key="3">
    <citation type="submission" date="2015-06" db="UniProtKB">
        <authorList>
            <consortium name="EnsemblMetazoa"/>
        </authorList>
    </citation>
    <scope>IDENTIFICATION</scope>
</reference>
<dbReference type="OMA" id="KHRIETW"/>
<keyword evidence="9" id="KW-1185">Reference proteome</keyword>
<dbReference type="STRING" id="6412.T1EKF3"/>
<protein>
    <recommendedName>
        <fullName evidence="6">CBS domain-containing protein</fullName>
    </recommendedName>
</protein>
<reference evidence="9" key="1">
    <citation type="submission" date="2012-12" db="EMBL/GenBank/DDBJ databases">
        <authorList>
            <person name="Hellsten U."/>
            <person name="Grimwood J."/>
            <person name="Chapman J.A."/>
            <person name="Shapiro H."/>
            <person name="Aerts A."/>
            <person name="Otillar R.P."/>
            <person name="Terry A.Y."/>
            <person name="Boore J.L."/>
            <person name="Simakov O."/>
            <person name="Marletaz F."/>
            <person name="Cho S.-J."/>
            <person name="Edsinger-Gonzales E."/>
            <person name="Havlak P."/>
            <person name="Kuo D.-H."/>
            <person name="Larsson T."/>
            <person name="Lv J."/>
            <person name="Arendt D."/>
            <person name="Savage R."/>
            <person name="Osoegawa K."/>
            <person name="de Jong P."/>
            <person name="Lindberg D.R."/>
            <person name="Seaver E.C."/>
            <person name="Weisblat D.A."/>
            <person name="Putnam N.H."/>
            <person name="Grigoriev I.V."/>
            <person name="Rokhsar D.S."/>
        </authorList>
    </citation>
    <scope>NUCLEOTIDE SEQUENCE</scope>
</reference>
<dbReference type="EMBL" id="KB096411">
    <property type="protein sequence ID" value="ESO04915.1"/>
    <property type="molecule type" value="Genomic_DNA"/>
</dbReference>
<dbReference type="AlphaFoldDB" id="T1EKF3"/>
<dbReference type="GO" id="GO:0019901">
    <property type="term" value="F:protein kinase binding"/>
    <property type="evidence" value="ECO:0000318"/>
    <property type="project" value="GO_Central"/>
</dbReference>
<feature type="domain" description="CBS" evidence="6">
    <location>
        <begin position="170"/>
        <end position="230"/>
    </location>
</feature>
<dbReference type="GO" id="GO:0005634">
    <property type="term" value="C:nucleus"/>
    <property type="evidence" value="ECO:0000318"/>
    <property type="project" value="GO_Central"/>
</dbReference>
<evidence type="ECO:0000313" key="9">
    <source>
        <dbReference type="Proteomes" id="UP000015101"/>
    </source>
</evidence>
<keyword evidence="2" id="KW-0677">Repeat</keyword>
<dbReference type="InParanoid" id="T1EKF3"/>
<proteinExistence type="inferred from homology"/>
<dbReference type="InterPro" id="IPR050511">
    <property type="entry name" value="AMPK_gamma/SDS23_families"/>
</dbReference>
<dbReference type="OrthoDB" id="449052at2759"/>
<dbReference type="GeneID" id="20197053"/>
<dbReference type="Proteomes" id="UP000015101">
    <property type="component" value="Unassembled WGS sequence"/>
</dbReference>
<name>T1EKF3_HELRO</name>
<feature type="domain" description="CBS" evidence="6">
    <location>
        <begin position="14"/>
        <end position="74"/>
    </location>
</feature>
<dbReference type="GO" id="GO:0006110">
    <property type="term" value="P:regulation of glycolytic process"/>
    <property type="evidence" value="ECO:0000318"/>
    <property type="project" value="GO_Central"/>
</dbReference>
<evidence type="ECO:0000313" key="8">
    <source>
        <dbReference type="EnsemblMetazoa" id="HelroP150377"/>
    </source>
</evidence>
<dbReference type="PROSITE" id="PS51371">
    <property type="entry name" value="CBS"/>
    <property type="match status" value="3"/>
</dbReference>
<gene>
    <name evidence="8" type="primary">20197053</name>
    <name evidence="7" type="ORF">HELRODRAFT_150377</name>
</gene>
<evidence type="ECO:0000256" key="5">
    <source>
        <dbReference type="PROSITE-ProRule" id="PRU00703"/>
    </source>
</evidence>
<comment type="similarity">
    <text evidence="1">Belongs to the 5'-AMP-activated protein kinase gamma subunit family.</text>
</comment>
<dbReference type="InterPro" id="IPR046342">
    <property type="entry name" value="CBS_dom_sf"/>
</dbReference>
<dbReference type="GO" id="GO:0019887">
    <property type="term" value="F:protein kinase regulator activity"/>
    <property type="evidence" value="ECO:0000318"/>
    <property type="project" value="GO_Central"/>
</dbReference>
<dbReference type="SUPFAM" id="SSF54631">
    <property type="entry name" value="CBS-domain pair"/>
    <property type="match status" value="2"/>
</dbReference>
<dbReference type="eggNOG" id="KOG1764">
    <property type="taxonomic scope" value="Eukaryota"/>
</dbReference>
<reference evidence="7 9" key="2">
    <citation type="journal article" date="2013" name="Nature">
        <title>Insights into bilaterian evolution from three spiralian genomes.</title>
        <authorList>
            <person name="Simakov O."/>
            <person name="Marletaz F."/>
            <person name="Cho S.J."/>
            <person name="Edsinger-Gonzales E."/>
            <person name="Havlak P."/>
            <person name="Hellsten U."/>
            <person name="Kuo D.H."/>
            <person name="Larsson T."/>
            <person name="Lv J."/>
            <person name="Arendt D."/>
            <person name="Savage R."/>
            <person name="Osoegawa K."/>
            <person name="de Jong P."/>
            <person name="Grimwood J."/>
            <person name="Chapman J.A."/>
            <person name="Shapiro H."/>
            <person name="Aerts A."/>
            <person name="Otillar R.P."/>
            <person name="Terry A.Y."/>
            <person name="Boore J.L."/>
            <person name="Grigoriev I.V."/>
            <person name="Lindberg D.R."/>
            <person name="Seaver E.C."/>
            <person name="Weisblat D.A."/>
            <person name="Putnam N.H."/>
            <person name="Rokhsar D.S."/>
        </authorList>
    </citation>
    <scope>NUCLEOTIDE SEQUENCE</scope>
</reference>